<name>A0A5A9GEZ7_AZOLI</name>
<evidence type="ECO:0000313" key="3">
    <source>
        <dbReference type="Proteomes" id="UP000324927"/>
    </source>
</evidence>
<proteinExistence type="predicted"/>
<dbReference type="Proteomes" id="UP000324927">
    <property type="component" value="Unassembled WGS sequence"/>
</dbReference>
<sequence length="179" mass="18189">MIASASPSTLPPGSIPPRPITIHKGDRCSIAFDGYGTAEISGPRRSELVGMVSALPMVLKALVSVAAALRSGTAAPDLSELETALAEAGIASCPLPGNGDRASLPASAPGTARLADLLTAVAVKFSGLLQDRTNFRAPRALKDALLETVDSIRQTLMETGYPDPLPTSAAPTAETASAA</sequence>
<gene>
    <name evidence="2" type="ORF">FZ942_26005</name>
</gene>
<organism evidence="2 3">
    <name type="scientific">Azospirillum lipoferum</name>
    <dbReference type="NCBI Taxonomy" id="193"/>
    <lineage>
        <taxon>Bacteria</taxon>
        <taxon>Pseudomonadati</taxon>
        <taxon>Pseudomonadota</taxon>
        <taxon>Alphaproteobacteria</taxon>
        <taxon>Rhodospirillales</taxon>
        <taxon>Azospirillaceae</taxon>
        <taxon>Azospirillum</taxon>
    </lineage>
</organism>
<feature type="compositionally biased region" description="Low complexity" evidence="1">
    <location>
        <begin position="166"/>
        <end position="179"/>
    </location>
</feature>
<evidence type="ECO:0000313" key="2">
    <source>
        <dbReference type="EMBL" id="KAA0592981.1"/>
    </source>
</evidence>
<dbReference type="RefSeq" id="WP_149233975.1">
    <property type="nucleotide sequence ID" value="NZ_JALJXJ010000015.1"/>
</dbReference>
<keyword evidence="3" id="KW-1185">Reference proteome</keyword>
<dbReference type="OrthoDB" id="7306332at2"/>
<reference evidence="2 3" key="1">
    <citation type="submission" date="2019-08" db="EMBL/GenBank/DDBJ databases">
        <authorList>
            <person name="Grouzdev D."/>
            <person name="Tikhonova E."/>
            <person name="Kravchenko I."/>
        </authorList>
    </citation>
    <scope>NUCLEOTIDE SEQUENCE [LARGE SCALE GENOMIC DNA]</scope>
    <source>
        <strain evidence="2 3">59b</strain>
    </source>
</reference>
<evidence type="ECO:0000256" key="1">
    <source>
        <dbReference type="SAM" id="MobiDB-lite"/>
    </source>
</evidence>
<protein>
    <submittedName>
        <fullName evidence="2">Uncharacterized protein</fullName>
    </submittedName>
</protein>
<dbReference type="AlphaFoldDB" id="A0A5A9GEZ7"/>
<accession>A0A5A9GEZ7</accession>
<feature type="region of interest" description="Disordered" evidence="1">
    <location>
        <begin position="158"/>
        <end position="179"/>
    </location>
</feature>
<comment type="caution">
    <text evidence="2">The sequence shown here is derived from an EMBL/GenBank/DDBJ whole genome shotgun (WGS) entry which is preliminary data.</text>
</comment>
<dbReference type="EMBL" id="VTTN01000013">
    <property type="protein sequence ID" value="KAA0592981.1"/>
    <property type="molecule type" value="Genomic_DNA"/>
</dbReference>